<dbReference type="EMBL" id="JACCJB010000010">
    <property type="protein sequence ID" value="KAF6223649.1"/>
    <property type="molecule type" value="Genomic_DNA"/>
</dbReference>
<gene>
    <name evidence="1" type="ORF">HO133_000492</name>
</gene>
<accession>A0A8H6CHL8</accession>
<dbReference type="Proteomes" id="UP000593566">
    <property type="component" value="Unassembled WGS sequence"/>
</dbReference>
<keyword evidence="2" id="KW-1185">Reference proteome</keyword>
<proteinExistence type="predicted"/>
<sequence>MAARGSIQQNPSQVAGTFQPAPPVASGVIPGPSAPLQMGQAGTVPWVNVMYASDSRWENPSTWEKVDLLQEALKPSIRSFTRVTSRSPPSVPGSPWQSYASQLDILQRESDRFWSADRRPGAPPKLAGLAAWRGGVLMVREAGFHITEEMTEEFMHAKLRGYRHRDGSPGDKFIEQTHNQFQNVLLAADTRRGRIRAQAVERRGQQGVSENTTAILDNIVARDPERFLAWLSTMGYLYFTMKDHNPYAFSWEDWCFWKAPRSFEVCCKQASAVKRPLLGPGAIDRAKYGPRGDRPTITLAEAKKGNKKALDFQDTADGIEVSLKEKAQYYIIGGEATSREAAAHYHAIRGEDLWLFEPMNSVKEAYNDLSRQREAEVEPSFRCLR</sequence>
<evidence type="ECO:0000313" key="1">
    <source>
        <dbReference type="EMBL" id="KAF6223649.1"/>
    </source>
</evidence>
<dbReference type="GeneID" id="59328911"/>
<name>A0A8H6CHL8_9LECA</name>
<evidence type="ECO:0000313" key="2">
    <source>
        <dbReference type="Proteomes" id="UP000593566"/>
    </source>
</evidence>
<protein>
    <submittedName>
        <fullName evidence="1">Uncharacterized protein</fullName>
    </submittedName>
</protein>
<organism evidence="1 2">
    <name type="scientific">Letharia lupina</name>
    <dbReference type="NCBI Taxonomy" id="560253"/>
    <lineage>
        <taxon>Eukaryota</taxon>
        <taxon>Fungi</taxon>
        <taxon>Dikarya</taxon>
        <taxon>Ascomycota</taxon>
        <taxon>Pezizomycotina</taxon>
        <taxon>Lecanoromycetes</taxon>
        <taxon>OSLEUM clade</taxon>
        <taxon>Lecanoromycetidae</taxon>
        <taxon>Lecanorales</taxon>
        <taxon>Lecanorineae</taxon>
        <taxon>Parmeliaceae</taxon>
        <taxon>Letharia</taxon>
    </lineage>
</organism>
<comment type="caution">
    <text evidence="1">The sequence shown here is derived from an EMBL/GenBank/DDBJ whole genome shotgun (WGS) entry which is preliminary data.</text>
</comment>
<dbReference type="RefSeq" id="XP_037152866.1">
    <property type="nucleotide sequence ID" value="XM_037291431.1"/>
</dbReference>
<reference evidence="1 2" key="1">
    <citation type="journal article" date="2020" name="Genomics">
        <title>Complete, high-quality genomes from long-read metagenomic sequencing of two wolf lichen thalli reveals enigmatic genome architecture.</title>
        <authorList>
            <person name="McKenzie S.K."/>
            <person name="Walston R.F."/>
            <person name="Allen J.L."/>
        </authorList>
    </citation>
    <scope>NUCLEOTIDE SEQUENCE [LARGE SCALE GENOMIC DNA]</scope>
    <source>
        <strain evidence="1">WasteWater1</strain>
    </source>
</reference>
<dbReference type="AlphaFoldDB" id="A0A8H6CHL8"/>